<feature type="compositionally biased region" description="Polar residues" evidence="1">
    <location>
        <begin position="1498"/>
        <end position="1511"/>
    </location>
</feature>
<feature type="compositionally biased region" description="Polar residues" evidence="1">
    <location>
        <begin position="1271"/>
        <end position="1286"/>
    </location>
</feature>
<dbReference type="GO" id="GO:0004519">
    <property type="term" value="F:endonuclease activity"/>
    <property type="evidence" value="ECO:0007669"/>
    <property type="project" value="TreeGrafter"/>
</dbReference>
<dbReference type="InterPro" id="IPR027417">
    <property type="entry name" value="P-loop_NTPase"/>
</dbReference>
<dbReference type="Gene3D" id="1.10.8.10">
    <property type="entry name" value="DNA helicase RuvA subunit, C-terminal domain"/>
    <property type="match status" value="1"/>
</dbReference>
<feature type="compositionally biased region" description="Basic and acidic residues" evidence="1">
    <location>
        <begin position="1520"/>
        <end position="1537"/>
    </location>
</feature>
<feature type="compositionally biased region" description="Basic residues" evidence="1">
    <location>
        <begin position="482"/>
        <end position="492"/>
    </location>
</feature>
<feature type="compositionally biased region" description="Polar residues" evidence="1">
    <location>
        <begin position="520"/>
        <end position="532"/>
    </location>
</feature>
<dbReference type="PANTHER" id="PTHR46535:SF1">
    <property type="entry name" value="NEDD4-BINDING PROTEIN 2"/>
    <property type="match status" value="1"/>
</dbReference>
<dbReference type="Pfam" id="PF13671">
    <property type="entry name" value="AAA_33"/>
    <property type="match status" value="1"/>
</dbReference>
<proteinExistence type="predicted"/>
<name>A0AAV4JIQ4_9GAST</name>
<comment type="caution">
    <text evidence="3">The sequence shown here is derived from an EMBL/GenBank/DDBJ whole genome shotgun (WGS) entry which is preliminary data.</text>
</comment>
<feature type="region of interest" description="Disordered" evidence="1">
    <location>
        <begin position="1237"/>
        <end position="1367"/>
    </location>
</feature>
<feature type="compositionally biased region" description="Low complexity" evidence="1">
    <location>
        <begin position="1345"/>
        <end position="1355"/>
    </location>
</feature>
<dbReference type="InterPro" id="IPR052772">
    <property type="entry name" value="Endo/PolyKinase_Domain-Protein"/>
</dbReference>
<feature type="compositionally biased region" description="Basic and acidic residues" evidence="1">
    <location>
        <begin position="399"/>
        <end position="409"/>
    </location>
</feature>
<feature type="region of interest" description="Disordered" evidence="1">
    <location>
        <begin position="472"/>
        <end position="540"/>
    </location>
</feature>
<dbReference type="InterPro" id="IPR003892">
    <property type="entry name" value="CUE"/>
</dbReference>
<feature type="region of interest" description="Disordered" evidence="1">
    <location>
        <begin position="1881"/>
        <end position="1901"/>
    </location>
</feature>
<feature type="compositionally biased region" description="Polar residues" evidence="1">
    <location>
        <begin position="723"/>
        <end position="742"/>
    </location>
</feature>
<feature type="compositionally biased region" description="Polar residues" evidence="1">
    <location>
        <begin position="1308"/>
        <end position="1319"/>
    </location>
</feature>
<feature type="compositionally biased region" description="Polar residues" evidence="1">
    <location>
        <begin position="1328"/>
        <end position="1342"/>
    </location>
</feature>
<dbReference type="CDD" id="cd14279">
    <property type="entry name" value="CUE"/>
    <property type="match status" value="1"/>
</dbReference>
<feature type="region of interest" description="Disordered" evidence="1">
    <location>
        <begin position="1036"/>
        <end position="1065"/>
    </location>
</feature>
<dbReference type="PROSITE" id="PS51140">
    <property type="entry name" value="CUE"/>
    <property type="match status" value="1"/>
</dbReference>
<dbReference type="InterPro" id="IPR013899">
    <property type="entry name" value="DUF1771"/>
</dbReference>
<sequence length="2204" mass="244445">MPRNRVRKKIKDTMNANTHDTESRCNLIEDYPTLESSWSMNDRDLEYLQSMFPDVDVEITKIVYMSCGKDVYQSMNNLIDICGGSSNMNPFNVEENDLATIACSLLNQERNSSVSKESSTSDQPFSSTSYIDNLHQSLLSHGSSKKEHKDKTISDVFESQTECHSTMANQVASKSSSEALKDSLQKDFNEQLKASASHKEEPLSVGVPGSESSLSEQWDQFYSSADVYCGNNINESLTNSQVFTDMHSSFLCEPKEKFSSFLYSAGHKDLSICTNDKQVQDIPLTNKSVIGQAKSSHQLHSFAPVFIPRCLAKKKSMELSNNLSNNPHSKAVKPNWQGESAPLKPLAELTPRLLKPRKQNKATTKRREECAQRLNALVLDKENQALPLSSDKSSSSESDSLKSKNKCQDQGKGYFKKPIDPLDPLSLEDLWDKKNESLEAPKPQRKPNKSVCTSLNLNASKPVFENKAVQAFPPWAPAQSQGKKRLHSRSSKHGQAVNPGKAGSSNSSSQDSHLSGYEDNLSTGTHGISPSLSKVKASESFTNQPKLTKALEPGNDMQFKVQQPEAYTVSVQTSDFAHNRLVFRGVKSPVGVIRRYILEKQPVMVILRGLPGSGKSYLAETLISKAKEMGVSGAILSTDDFFIQGRNYIFNRNDLGEAHEWNKKRALQCASQSKSPIIIDNTNTTMWELLPYAVLVLKEANKMLSKRKPVKDSRETRDCLSSKPATVTHPQETPSLSSTDISASPASVACVTGWIDDPWAEAVSTSPLPQRQKTGARAQTTRHTRLQEPSREITTHYLMDSLEKANLNTMNVEEAINPSLKKNLSVSLKDELLKETDHKDRVESDAHLAKEGQAEVADAQKVSDNNVIQPLSTNTPDLSEAHRAKECQAEVVDAQKVSDKNVIQPLSTNTPDLSEAHRAKECQAEVPDAQKVSDKNVIQPLSTYTPDLSEAHHAKECQAEVPDAQKVSHKNVIQPLSTNTPNLSGKTEESTLSGVAVLQSLPLKNKSEETALTSVSKESAADMDLLLTSVQDEEAYTNPEREKAGAVISKSEDIEDGGSEKSMSSASDLPFMLAQELDLCSTSGSFRSCVSDLDAVSGSKNNDLPEKIGMLSDFNAAHPLSLLFEKSVEMSPRFLSFQQEVQLVSEIKDENTKKELEPDTPVTITGDEQPPFLDMKDFCCLPRTSSSPKEILEEDTVTTTAISDSEKGLSLAAKIVKANNSYAQHDSQDIIIAENSIEKMPGKPDSGTSGFKTDFTKGPSNAASSCEEESPQTFTGKKGSGQNSISLVAYSDSDSDHMAPASTEVTEENSPNLLSQETNLRYPKENGNEGTTYDLKSTGSRDQSSEASQSCGASSSEKEGTPCPLTALKHVPLPKKKKRIRVRKGRGQGPFLDKALKEKSKAENWQSYFTPPQGNANKDIFLPGDKLESINVETRSALCQCEPYMFSMVHKLNSPSFKSLQPVDGAEIFDDDCRSLKILSTSYNPTSSEKNELVRESYGSQPEQTNGQFNDGGSFLSAPRKSETTDRSTSTDDSLDQEKVDLETLQSCFPEYTSQQLEQIMTLCHNDLEWVTSHLLDSPALIDQEDEKECKQEKFSNKHYGADRALFFDKNELQDSEKSILKQPFTQPKPLAELSRTVVKNISHVDEDDLEMQVIQAGRSRLQKIECHHWNRHHSSSTTHRPEDSWTSDLQLEDFTGTVETDEFWDWNQSPKVAESKKSTTPSSSSPLKYQPLQMSKPASPSSDGSSYLSALMSEKRFSAPLLWQISDDESSSVTATSFSPLGDKDKVTMDSSYATAKPDHLSSSKPVVPKDFIYCLEKMFGPLGMTETQDLLLDDHIAHKIYNCLKLQMSRRKIVSEEMDLGSQVQTDEALARALQEEENLKSRTNMDKPSTGPLKQVPGWTSGHPSWMLHGSISPPSIPENQRLVGVENQNMANSVSETLHQLRGTPGLKKPTPFKFLRHQFENRVSPAAGRNKSLWQPGSVWAGSRLGPGRQAYSLHSIMAEERTIESKRHEQVLPHFKSVFTAWSLEKTVTVLESTYSVSPAPLAQDISREGFAQSQCADTDQGIVNYLCNGDSSLVTYEDLRAEAQFYRGLARECQDQASRLHREGMHAAALFYRQKAKNYKEEEYDANHRAADFLFNKGSERLDKENTLDLHFYHLDEAIMAVNKAVAMKEEGLKRYLQECSEYGFVRDISLELEKAE</sequence>
<feature type="compositionally biased region" description="Low complexity" evidence="1">
    <location>
        <begin position="1735"/>
        <end position="1746"/>
    </location>
</feature>
<feature type="compositionally biased region" description="Low complexity" evidence="1">
    <location>
        <begin position="388"/>
        <end position="398"/>
    </location>
</feature>
<protein>
    <submittedName>
        <fullName evidence="3">NEDD4-binding protein 2-like 2</fullName>
    </submittedName>
</protein>
<evidence type="ECO:0000313" key="4">
    <source>
        <dbReference type="Proteomes" id="UP000762676"/>
    </source>
</evidence>
<accession>A0AAV4JIQ4</accession>
<feature type="compositionally biased region" description="Basic residues" evidence="1">
    <location>
        <begin position="354"/>
        <end position="364"/>
    </location>
</feature>
<feature type="domain" description="CUE" evidence="2">
    <location>
        <begin position="40"/>
        <end position="86"/>
    </location>
</feature>
<evidence type="ECO:0000313" key="3">
    <source>
        <dbReference type="EMBL" id="GFS22290.1"/>
    </source>
</evidence>
<organism evidence="3 4">
    <name type="scientific">Elysia marginata</name>
    <dbReference type="NCBI Taxonomy" id="1093978"/>
    <lineage>
        <taxon>Eukaryota</taxon>
        <taxon>Metazoa</taxon>
        <taxon>Spiralia</taxon>
        <taxon>Lophotrochozoa</taxon>
        <taxon>Mollusca</taxon>
        <taxon>Gastropoda</taxon>
        <taxon>Heterobranchia</taxon>
        <taxon>Euthyneura</taxon>
        <taxon>Panpulmonata</taxon>
        <taxon>Sacoglossa</taxon>
        <taxon>Placobranchoidea</taxon>
        <taxon>Plakobranchidae</taxon>
        <taxon>Elysia</taxon>
    </lineage>
</organism>
<feature type="region of interest" description="Disordered" evidence="1">
    <location>
        <begin position="705"/>
        <end position="742"/>
    </location>
</feature>
<dbReference type="GO" id="GO:0005634">
    <property type="term" value="C:nucleus"/>
    <property type="evidence" value="ECO:0007669"/>
    <property type="project" value="TreeGrafter"/>
</dbReference>
<dbReference type="SUPFAM" id="SSF52540">
    <property type="entry name" value="P-loop containing nucleoside triphosphate hydrolases"/>
    <property type="match status" value="1"/>
</dbReference>
<dbReference type="PANTHER" id="PTHR46535">
    <property type="entry name" value="NEDD4-BINDING PROTEIN 2"/>
    <property type="match status" value="1"/>
</dbReference>
<dbReference type="Proteomes" id="UP000762676">
    <property type="component" value="Unassembled WGS sequence"/>
</dbReference>
<feature type="compositionally biased region" description="Basic and acidic residues" evidence="1">
    <location>
        <begin position="710"/>
        <end position="720"/>
    </location>
</feature>
<dbReference type="Gene3D" id="3.40.50.300">
    <property type="entry name" value="P-loop containing nucleotide triphosphate hydrolases"/>
    <property type="match status" value="1"/>
</dbReference>
<feature type="compositionally biased region" description="Low complexity" evidence="1">
    <location>
        <begin position="504"/>
        <end position="515"/>
    </location>
</feature>
<feature type="region of interest" description="Disordered" evidence="1">
    <location>
        <begin position="321"/>
        <end position="368"/>
    </location>
</feature>
<reference evidence="3 4" key="1">
    <citation type="journal article" date="2021" name="Elife">
        <title>Chloroplast acquisition without the gene transfer in kleptoplastic sea slugs, Plakobranchus ocellatus.</title>
        <authorList>
            <person name="Maeda T."/>
            <person name="Takahashi S."/>
            <person name="Yoshida T."/>
            <person name="Shimamura S."/>
            <person name="Takaki Y."/>
            <person name="Nagai Y."/>
            <person name="Toyoda A."/>
            <person name="Suzuki Y."/>
            <person name="Arimoto A."/>
            <person name="Ishii H."/>
            <person name="Satoh N."/>
            <person name="Nishiyama T."/>
            <person name="Hasebe M."/>
            <person name="Maruyama T."/>
            <person name="Minagawa J."/>
            <person name="Obokata J."/>
            <person name="Shigenobu S."/>
        </authorList>
    </citation>
    <scope>NUCLEOTIDE SEQUENCE [LARGE SCALE GENOMIC DNA]</scope>
</reference>
<evidence type="ECO:0000256" key="1">
    <source>
        <dbReference type="SAM" id="MobiDB-lite"/>
    </source>
</evidence>
<feature type="region of interest" description="Disordered" evidence="1">
    <location>
        <begin position="762"/>
        <end position="787"/>
    </location>
</feature>
<evidence type="ECO:0000259" key="2">
    <source>
        <dbReference type="PROSITE" id="PS51140"/>
    </source>
</evidence>
<gene>
    <name evidence="3" type="ORF">ElyMa_001613400</name>
</gene>
<feature type="region of interest" description="Disordered" evidence="1">
    <location>
        <begin position="381"/>
        <end position="420"/>
    </location>
</feature>
<keyword evidence="4" id="KW-1185">Reference proteome</keyword>
<dbReference type="EMBL" id="BMAT01003239">
    <property type="protein sequence ID" value="GFS22290.1"/>
    <property type="molecule type" value="Genomic_DNA"/>
</dbReference>
<feature type="region of interest" description="Disordered" evidence="1">
    <location>
        <begin position="1484"/>
        <end position="1537"/>
    </location>
</feature>
<feature type="compositionally biased region" description="Polar residues" evidence="1">
    <location>
        <begin position="763"/>
        <end position="781"/>
    </location>
</feature>
<dbReference type="SMART" id="SM01162">
    <property type="entry name" value="DUF1771"/>
    <property type="match status" value="1"/>
</dbReference>
<dbReference type="GO" id="GO:0043130">
    <property type="term" value="F:ubiquitin binding"/>
    <property type="evidence" value="ECO:0007669"/>
    <property type="project" value="InterPro"/>
</dbReference>
<feature type="region of interest" description="Disordered" evidence="1">
    <location>
        <begin position="1706"/>
        <end position="1746"/>
    </location>
</feature>